<comment type="caution">
    <text evidence="3">The sequence shown here is derived from an EMBL/GenBank/DDBJ whole genome shotgun (WGS) entry which is preliminary data.</text>
</comment>
<feature type="non-terminal residue" evidence="3">
    <location>
        <position position="1"/>
    </location>
</feature>
<feature type="chain" id="PRO_5041927407" evidence="2">
    <location>
        <begin position="21"/>
        <end position="163"/>
    </location>
</feature>
<feature type="transmembrane region" description="Helical" evidence="1">
    <location>
        <begin position="80"/>
        <end position="102"/>
    </location>
</feature>
<protein>
    <submittedName>
        <fullName evidence="3">Uncharacterized protein</fullName>
    </submittedName>
</protein>
<keyword evidence="4" id="KW-1185">Reference proteome</keyword>
<dbReference type="Proteomes" id="UP001218218">
    <property type="component" value="Unassembled WGS sequence"/>
</dbReference>
<name>A0AAD7E762_9AGAR</name>
<keyword evidence="1" id="KW-0812">Transmembrane</keyword>
<evidence type="ECO:0000256" key="2">
    <source>
        <dbReference type="SAM" id="SignalP"/>
    </source>
</evidence>
<dbReference type="AlphaFoldDB" id="A0AAD7E762"/>
<feature type="non-terminal residue" evidence="3">
    <location>
        <position position="163"/>
    </location>
</feature>
<proteinExistence type="predicted"/>
<evidence type="ECO:0000313" key="4">
    <source>
        <dbReference type="Proteomes" id="UP001218218"/>
    </source>
</evidence>
<organism evidence="3 4">
    <name type="scientific">Mycena albidolilacea</name>
    <dbReference type="NCBI Taxonomy" id="1033008"/>
    <lineage>
        <taxon>Eukaryota</taxon>
        <taxon>Fungi</taxon>
        <taxon>Dikarya</taxon>
        <taxon>Basidiomycota</taxon>
        <taxon>Agaricomycotina</taxon>
        <taxon>Agaricomycetes</taxon>
        <taxon>Agaricomycetidae</taxon>
        <taxon>Agaricales</taxon>
        <taxon>Marasmiineae</taxon>
        <taxon>Mycenaceae</taxon>
        <taxon>Mycena</taxon>
    </lineage>
</organism>
<keyword evidence="1" id="KW-0472">Membrane</keyword>
<feature type="transmembrane region" description="Helical" evidence="1">
    <location>
        <begin position="143"/>
        <end position="160"/>
    </location>
</feature>
<gene>
    <name evidence="3" type="ORF">DFH08DRAFT_651586</name>
</gene>
<evidence type="ECO:0000313" key="3">
    <source>
        <dbReference type="EMBL" id="KAJ7301384.1"/>
    </source>
</evidence>
<feature type="signal peptide" evidence="2">
    <location>
        <begin position="1"/>
        <end position="20"/>
    </location>
</feature>
<keyword evidence="1" id="KW-1133">Transmembrane helix</keyword>
<feature type="transmembrane region" description="Helical" evidence="1">
    <location>
        <begin position="109"/>
        <end position="137"/>
    </location>
</feature>
<sequence length="163" mass="18452">SGALQIGVLVSYLLFEVTTAQTYIYYHRFPYDSPRLKTLSTYNRVCECAHAICIGHGLYIYTITNCGQPERLAYALPRSILVGGLLTTVIAVFGFFAFQIYFFTKKLYIFLIISVMIFLRVLAGSAVSFVGMVMTLLGPFEKHWGWIFYVMWTIGVANDLKIA</sequence>
<keyword evidence="2" id="KW-0732">Signal</keyword>
<dbReference type="EMBL" id="JARIHO010000136">
    <property type="protein sequence ID" value="KAJ7301384.1"/>
    <property type="molecule type" value="Genomic_DNA"/>
</dbReference>
<reference evidence="3" key="1">
    <citation type="submission" date="2023-03" db="EMBL/GenBank/DDBJ databases">
        <title>Massive genome expansion in bonnet fungi (Mycena s.s.) driven by repeated elements and novel gene families across ecological guilds.</title>
        <authorList>
            <consortium name="Lawrence Berkeley National Laboratory"/>
            <person name="Harder C.B."/>
            <person name="Miyauchi S."/>
            <person name="Viragh M."/>
            <person name="Kuo A."/>
            <person name="Thoen E."/>
            <person name="Andreopoulos B."/>
            <person name="Lu D."/>
            <person name="Skrede I."/>
            <person name="Drula E."/>
            <person name="Henrissat B."/>
            <person name="Morin E."/>
            <person name="Kohler A."/>
            <person name="Barry K."/>
            <person name="LaButti K."/>
            <person name="Morin E."/>
            <person name="Salamov A."/>
            <person name="Lipzen A."/>
            <person name="Mereny Z."/>
            <person name="Hegedus B."/>
            <person name="Baldrian P."/>
            <person name="Stursova M."/>
            <person name="Weitz H."/>
            <person name="Taylor A."/>
            <person name="Grigoriev I.V."/>
            <person name="Nagy L.G."/>
            <person name="Martin F."/>
            <person name="Kauserud H."/>
        </authorList>
    </citation>
    <scope>NUCLEOTIDE SEQUENCE</scope>
    <source>
        <strain evidence="3">CBHHK002</strain>
    </source>
</reference>
<accession>A0AAD7E762</accession>
<evidence type="ECO:0000256" key="1">
    <source>
        <dbReference type="SAM" id="Phobius"/>
    </source>
</evidence>